<dbReference type="PROSITE" id="PS01206">
    <property type="entry name" value="ASC"/>
    <property type="match status" value="1"/>
</dbReference>
<evidence type="ECO:0000256" key="6">
    <source>
        <dbReference type="ARBA" id="ARBA00022989"/>
    </source>
</evidence>
<dbReference type="AlphaFoldDB" id="A0A3P8WQ91"/>
<evidence type="ECO:0000256" key="2">
    <source>
        <dbReference type="ARBA" id="ARBA00022448"/>
    </source>
</evidence>
<comment type="catalytic activity">
    <reaction evidence="14">
        <text>Na(+)(in) = Na(+)(out)</text>
        <dbReference type="Rhea" id="RHEA:34963"/>
        <dbReference type="ChEBI" id="CHEBI:29101"/>
    </reaction>
</comment>
<evidence type="ECO:0000256" key="4">
    <source>
        <dbReference type="ARBA" id="ARBA00022475"/>
    </source>
</evidence>
<feature type="transmembrane region" description="Helical" evidence="16">
    <location>
        <begin position="95"/>
        <end position="113"/>
    </location>
</feature>
<dbReference type="FunFam" id="2.60.470.10:FF:000001">
    <property type="entry name" value="Acid-sensing (proton-gated) ion channel family member 4a"/>
    <property type="match status" value="1"/>
</dbReference>
<dbReference type="GeneID" id="103386707"/>
<dbReference type="NCBIfam" id="TIGR00859">
    <property type="entry name" value="ENaC"/>
    <property type="match status" value="1"/>
</dbReference>
<dbReference type="GO" id="GO:0005886">
    <property type="term" value="C:plasma membrane"/>
    <property type="evidence" value="ECO:0007669"/>
    <property type="project" value="UniProtKB-SubCell"/>
</dbReference>
<dbReference type="InParanoid" id="A0A3P8WQ91"/>
<dbReference type="InterPro" id="IPR001873">
    <property type="entry name" value="ENaC"/>
</dbReference>
<evidence type="ECO:0000256" key="10">
    <source>
        <dbReference type="ARBA" id="ARBA00023157"/>
    </source>
</evidence>
<keyword evidence="8" id="KW-0406">Ion transport</keyword>
<dbReference type="GeneTree" id="ENSGT00940000168601"/>
<comment type="subcellular location">
    <subcellularLocation>
        <location evidence="1">Cell membrane</location>
        <topology evidence="1">Multi-pass membrane protein</topology>
    </subcellularLocation>
</comment>
<keyword evidence="12" id="KW-0739">Sodium transport</keyword>
<dbReference type="KEGG" id="csem:103386707"/>
<evidence type="ECO:0000256" key="16">
    <source>
        <dbReference type="SAM" id="Phobius"/>
    </source>
</evidence>
<evidence type="ECO:0000256" key="1">
    <source>
        <dbReference type="ARBA" id="ARBA00004651"/>
    </source>
</evidence>
<evidence type="ECO:0000313" key="17">
    <source>
        <dbReference type="Ensembl" id="ENSCSEP00000029633.1"/>
    </source>
</evidence>
<evidence type="ECO:0000256" key="12">
    <source>
        <dbReference type="ARBA" id="ARBA00023201"/>
    </source>
</evidence>
<keyword evidence="13" id="KW-0407">Ion channel</keyword>
<accession>A0A3P8WQ91</accession>
<name>A0A3P8WQ91_CYNSE</name>
<protein>
    <submittedName>
        <fullName evidence="17">Acid sensing ion channel subunit 1</fullName>
    </submittedName>
</protein>
<keyword evidence="5 16" id="KW-0812">Transmembrane</keyword>
<dbReference type="GO" id="GO:0160128">
    <property type="term" value="F:pH-gated monoatomic ion channel activity"/>
    <property type="evidence" value="ECO:0007669"/>
    <property type="project" value="TreeGrafter"/>
</dbReference>
<reference evidence="17 18" key="1">
    <citation type="journal article" date="2014" name="Nat. Genet.">
        <title>Whole-genome sequence of a flatfish provides insights into ZW sex chromosome evolution and adaptation to a benthic lifestyle.</title>
        <authorList>
            <person name="Chen S."/>
            <person name="Zhang G."/>
            <person name="Shao C."/>
            <person name="Huang Q."/>
            <person name="Liu G."/>
            <person name="Zhang P."/>
            <person name="Song W."/>
            <person name="An N."/>
            <person name="Chalopin D."/>
            <person name="Volff J.N."/>
            <person name="Hong Y."/>
            <person name="Li Q."/>
            <person name="Sha Z."/>
            <person name="Zhou H."/>
            <person name="Xie M."/>
            <person name="Yu Q."/>
            <person name="Liu Y."/>
            <person name="Xiang H."/>
            <person name="Wang N."/>
            <person name="Wu K."/>
            <person name="Yang C."/>
            <person name="Zhou Q."/>
            <person name="Liao X."/>
            <person name="Yang L."/>
            <person name="Hu Q."/>
            <person name="Zhang J."/>
            <person name="Meng L."/>
            <person name="Jin L."/>
            <person name="Tian Y."/>
            <person name="Lian J."/>
            <person name="Yang J."/>
            <person name="Miao G."/>
            <person name="Liu S."/>
            <person name="Liang Z."/>
            <person name="Yan F."/>
            <person name="Li Y."/>
            <person name="Sun B."/>
            <person name="Zhang H."/>
            <person name="Zhang J."/>
            <person name="Zhu Y."/>
            <person name="Du M."/>
            <person name="Zhao Y."/>
            <person name="Schartl M."/>
            <person name="Tang Q."/>
            <person name="Wang J."/>
        </authorList>
    </citation>
    <scope>NUCLEOTIDE SEQUENCE</scope>
</reference>
<keyword evidence="3" id="KW-0894">Sodium channel</keyword>
<dbReference type="RefSeq" id="XP_008319328.2">
    <property type="nucleotide sequence ID" value="XM_008321106.3"/>
</dbReference>
<dbReference type="InterPro" id="IPR020903">
    <property type="entry name" value="ENaC_CS"/>
</dbReference>
<evidence type="ECO:0000256" key="3">
    <source>
        <dbReference type="ARBA" id="ARBA00022461"/>
    </source>
</evidence>
<dbReference type="GO" id="GO:0015280">
    <property type="term" value="F:ligand-gated sodium channel activity"/>
    <property type="evidence" value="ECO:0007669"/>
    <property type="project" value="InterPro"/>
</dbReference>
<evidence type="ECO:0000256" key="11">
    <source>
        <dbReference type="ARBA" id="ARBA00023180"/>
    </source>
</evidence>
<keyword evidence="6 16" id="KW-1133">Transmembrane helix</keyword>
<dbReference type="InterPro" id="IPR004724">
    <property type="entry name" value="ENaC_chordates"/>
</dbReference>
<evidence type="ECO:0000256" key="8">
    <source>
        <dbReference type="ARBA" id="ARBA00023065"/>
    </source>
</evidence>
<dbReference type="FunFam" id="1.10.287.770:FF:000001">
    <property type="entry name" value="Acid-sensing ion channel subunit 1"/>
    <property type="match status" value="1"/>
</dbReference>
<reference evidence="17" key="2">
    <citation type="submission" date="2025-08" db="UniProtKB">
        <authorList>
            <consortium name="Ensembl"/>
        </authorList>
    </citation>
    <scope>IDENTIFICATION</scope>
</reference>
<evidence type="ECO:0000256" key="9">
    <source>
        <dbReference type="ARBA" id="ARBA00023136"/>
    </source>
</evidence>
<proteinExistence type="predicted"/>
<keyword evidence="9 16" id="KW-0472">Membrane</keyword>
<keyword evidence="10" id="KW-1015">Disulfide bond</keyword>
<keyword evidence="11" id="KW-0325">Glycoprotein</keyword>
<dbReference type="Ensembl" id="ENSCSET00000030034.1">
    <property type="protein sequence ID" value="ENSCSEP00000029633.1"/>
    <property type="gene ID" value="ENSCSEG00000018986.1"/>
</dbReference>
<evidence type="ECO:0000313" key="18">
    <source>
        <dbReference type="Proteomes" id="UP000265120"/>
    </source>
</evidence>
<evidence type="ECO:0000256" key="5">
    <source>
        <dbReference type="ARBA" id="ARBA00022692"/>
    </source>
</evidence>
<evidence type="ECO:0000256" key="14">
    <source>
        <dbReference type="ARBA" id="ARBA00036239"/>
    </source>
</evidence>
<dbReference type="Pfam" id="PF00858">
    <property type="entry name" value="ASC"/>
    <property type="match status" value="1"/>
</dbReference>
<dbReference type="PANTHER" id="PTHR11690:SF297">
    <property type="entry name" value="ACID-SENSING ION CHANNEL 1B"/>
    <property type="match status" value="1"/>
</dbReference>
<dbReference type="Gene3D" id="1.10.287.770">
    <property type="entry name" value="YojJ-like"/>
    <property type="match status" value="1"/>
</dbReference>
<dbReference type="FunCoup" id="A0A3P8WQ91">
    <property type="interactions" value="348"/>
</dbReference>
<dbReference type="Gene3D" id="2.60.470.10">
    <property type="entry name" value="Acid-sensing ion channels like domains"/>
    <property type="match status" value="1"/>
</dbReference>
<feature type="region of interest" description="Disordered" evidence="15">
    <location>
        <begin position="17"/>
        <end position="53"/>
    </location>
</feature>
<dbReference type="OrthoDB" id="6021021at2759"/>
<keyword evidence="7" id="KW-0915">Sodium</keyword>
<sequence length="560" mass="63767">MPVRIMCTISFSADDEQGRGYGSEGFDDHYKRVNKSYSDGGSQEFLDRRSQADDYNEEEEEVSDLDDLATFFDGCSLHGANHIFVENKKFGIRQGLWAVVFTIALSAFLMQVADRVIYFLQYDHITMLDEKVADNMTFPAVTICNYNFIRKSQMSYSDLIFMGPLLGFEEGSAPGFQLAPEPNRPLGARFTLDEFYTRTKHQLEDMLLECNFRGIECGPENFKEIFTRYGKCYTFNSGQDGRPLLVTMKGGMGNGLELMLDIQQDEYLPVWGETDETSFEAGIKVQIHTQDEPPFIDQLGFGVAPGFQTFVSCQEQRLTYLPPPWGDCRDRPMDSDFFSSYSITACRIDCETRYLVENCNCRMVHMPGDAPYCTPEQYKECADPALDFLVERDNDYCVCETPCNLTRYGKELSFVKIPSKASAKYLAKKFNKTEQYIADNLLVLDIFFEALNYETIEQKKAYELAGLLGDIGGQMGLFIGASILTILELFDYLYEVIKYKLCRCVKKKHKGHNNNDRGAVLSLDDVKRHAPCENLRTPSTYPGNMLPHHPGQGNFEDFTC</sequence>
<dbReference type="PRINTS" id="PR01078">
    <property type="entry name" value="AMINACHANNEL"/>
</dbReference>
<keyword evidence="4" id="KW-1003">Cell membrane</keyword>
<organism evidence="17 18">
    <name type="scientific">Cynoglossus semilaevis</name>
    <name type="common">Tongue sole</name>
    <dbReference type="NCBI Taxonomy" id="244447"/>
    <lineage>
        <taxon>Eukaryota</taxon>
        <taxon>Metazoa</taxon>
        <taxon>Chordata</taxon>
        <taxon>Craniata</taxon>
        <taxon>Vertebrata</taxon>
        <taxon>Euteleostomi</taxon>
        <taxon>Actinopterygii</taxon>
        <taxon>Neopterygii</taxon>
        <taxon>Teleostei</taxon>
        <taxon>Neoteleostei</taxon>
        <taxon>Acanthomorphata</taxon>
        <taxon>Carangaria</taxon>
        <taxon>Pleuronectiformes</taxon>
        <taxon>Pleuronectoidei</taxon>
        <taxon>Cynoglossidae</taxon>
        <taxon>Cynoglossinae</taxon>
        <taxon>Cynoglossus</taxon>
    </lineage>
</organism>
<dbReference type="CTD" id="407672"/>
<keyword evidence="18" id="KW-1185">Reference proteome</keyword>
<dbReference type="FunFam" id="1.10.3590.10:FF:000002">
    <property type="entry name" value="acid-sensing ion channel 1 isoform X2"/>
    <property type="match status" value="1"/>
</dbReference>
<dbReference type="STRING" id="244447.ENSCSEP00000029633"/>
<dbReference type="PANTHER" id="PTHR11690">
    <property type="entry name" value="AMILORIDE-SENSITIVE SODIUM CHANNEL-RELATED"/>
    <property type="match status" value="1"/>
</dbReference>
<dbReference type="Proteomes" id="UP000265120">
    <property type="component" value="Chromosome 11"/>
</dbReference>
<reference evidence="17" key="3">
    <citation type="submission" date="2025-09" db="UniProtKB">
        <authorList>
            <consortium name="Ensembl"/>
        </authorList>
    </citation>
    <scope>IDENTIFICATION</scope>
</reference>
<evidence type="ECO:0000256" key="15">
    <source>
        <dbReference type="SAM" id="MobiDB-lite"/>
    </source>
</evidence>
<evidence type="ECO:0000256" key="13">
    <source>
        <dbReference type="ARBA" id="ARBA00023303"/>
    </source>
</evidence>
<evidence type="ECO:0000256" key="7">
    <source>
        <dbReference type="ARBA" id="ARBA00023053"/>
    </source>
</evidence>
<keyword evidence="2" id="KW-0813">Transport</keyword>